<comment type="caution">
    <text evidence="7">The sequence shown here is derived from an EMBL/GenBank/DDBJ whole genome shotgun (WGS) entry which is preliminary data.</text>
</comment>
<accession>A0A918D4R1</accession>
<dbReference type="SUPFAM" id="SSF56112">
    <property type="entry name" value="Protein kinase-like (PK-like)"/>
    <property type="match status" value="1"/>
</dbReference>
<dbReference type="SMART" id="SM00564">
    <property type="entry name" value="PQQ"/>
    <property type="match status" value="7"/>
</dbReference>
<keyword evidence="8" id="KW-1185">Reference proteome</keyword>
<keyword evidence="3" id="KW-0418">Kinase</keyword>
<dbReference type="Pfam" id="PF00069">
    <property type="entry name" value="Pkinase"/>
    <property type="match status" value="1"/>
</dbReference>
<evidence type="ECO:0000256" key="3">
    <source>
        <dbReference type="ARBA" id="ARBA00022777"/>
    </source>
</evidence>
<organism evidence="7 8">
    <name type="scientific">Streptomyces albiflavescens</name>
    <dbReference type="NCBI Taxonomy" id="1623582"/>
    <lineage>
        <taxon>Bacteria</taxon>
        <taxon>Bacillati</taxon>
        <taxon>Actinomycetota</taxon>
        <taxon>Actinomycetes</taxon>
        <taxon>Kitasatosporales</taxon>
        <taxon>Streptomycetaceae</taxon>
        <taxon>Streptomyces</taxon>
    </lineage>
</organism>
<evidence type="ECO:0000256" key="1">
    <source>
        <dbReference type="ARBA" id="ARBA00022679"/>
    </source>
</evidence>
<dbReference type="PROSITE" id="PS00108">
    <property type="entry name" value="PROTEIN_KINASE_ST"/>
    <property type="match status" value="1"/>
</dbReference>
<dbReference type="InterPro" id="IPR002372">
    <property type="entry name" value="PQQ_rpt_dom"/>
</dbReference>
<dbReference type="InterPro" id="IPR018391">
    <property type="entry name" value="PQQ_b-propeller_rpt"/>
</dbReference>
<name>A0A918D4R1_9ACTN</name>
<dbReference type="CDD" id="cd14014">
    <property type="entry name" value="STKc_PknB_like"/>
    <property type="match status" value="1"/>
</dbReference>
<dbReference type="PANTHER" id="PTHR43289">
    <property type="entry name" value="MITOGEN-ACTIVATED PROTEIN KINASE KINASE KINASE 20-RELATED"/>
    <property type="match status" value="1"/>
</dbReference>
<dbReference type="GO" id="GO:0005524">
    <property type="term" value="F:ATP binding"/>
    <property type="evidence" value="ECO:0007669"/>
    <property type="project" value="UniProtKB-UniRule"/>
</dbReference>
<proteinExistence type="predicted"/>
<dbReference type="PANTHER" id="PTHR43289:SF34">
    <property type="entry name" value="SERINE_THREONINE-PROTEIN KINASE YBDM-RELATED"/>
    <property type="match status" value="1"/>
</dbReference>
<dbReference type="InterPro" id="IPR000719">
    <property type="entry name" value="Prot_kinase_dom"/>
</dbReference>
<dbReference type="Gene3D" id="1.10.510.10">
    <property type="entry name" value="Transferase(Phosphotransferase) domain 1"/>
    <property type="match status" value="1"/>
</dbReference>
<evidence type="ECO:0000256" key="2">
    <source>
        <dbReference type="ARBA" id="ARBA00022741"/>
    </source>
</evidence>
<dbReference type="InterPro" id="IPR008271">
    <property type="entry name" value="Ser/Thr_kinase_AS"/>
</dbReference>
<sequence>MQALRETDPRRIGPYEVLGRLGAGGMGEVYLAESRTGLRLAVKVVRAEHAEDRTFRARFRQEVRAAQTVGGTGTYTARVVDADTEGERPWMATEFIDGPNLREAVLDGGPLPEDAVRVLAAALGEALAAIHAKGMVHRDLKPSNILLAPEGPRVIDFGIVWALEATALTTTGTIVGSVGYVSPEQIRNGAEVGPPSDVFSLGAVLAYASSGREPFGEGRDSVILLRILTRDFDLTGVPEPVLPLVESCLREEPGERPTPREVVAAAGHDAGSLQAGVWPGWFTGDAAPEPSGSGERWVPAWESAERESRVEYVAPVTLTDVPASEPPHVPPSRRGLLPAAVGGAAVVAGAGAGGWLWLRDRGDDKAGATGSPAGPRSTGVRWEYGTGGLGGRGACAALSPDGSRLYVGGMDGALHAVSPNGRKLWSVKLRRPVLSPLATADGAYCLTAGNGEGAAELYAVDPRGRVRWKRTIDGGGSQFPVAAGDLVLVTTGTESRGSVRAYAPDGSVAWEAPTPAGPTSEPAVAGGSVYVGTFGKRLVALDAKDGTRTWAVRTGRNTGRPTRIGDTLVVASGDGESGWEEMFLHGFSLAGKQLWKTSKDDIGGGRYFTSARFGDLAVASGQGSVVALNPAAGSTSWIFKGGGDASSYSDPTVFGDTVYACLGSRLYALDRLGRQRWKIGFEGPESGSTHRPLVHGGRVYVATDRGIAALEKS</sequence>
<dbReference type="SUPFAM" id="SSF50998">
    <property type="entry name" value="Quinoprotein alcohol dehydrogenase-like"/>
    <property type="match status" value="2"/>
</dbReference>
<dbReference type="Pfam" id="PF13360">
    <property type="entry name" value="PQQ_2"/>
    <property type="match status" value="2"/>
</dbReference>
<gene>
    <name evidence="7" type="ORF">GCM10011579_034670</name>
</gene>
<dbReference type="PROSITE" id="PS50011">
    <property type="entry name" value="PROTEIN_KINASE_DOM"/>
    <property type="match status" value="1"/>
</dbReference>
<dbReference type="InterPro" id="IPR015943">
    <property type="entry name" value="WD40/YVTN_repeat-like_dom_sf"/>
</dbReference>
<dbReference type="InterPro" id="IPR011009">
    <property type="entry name" value="Kinase-like_dom_sf"/>
</dbReference>
<keyword evidence="4 5" id="KW-0067">ATP-binding</keyword>
<dbReference type="Gene3D" id="2.130.10.10">
    <property type="entry name" value="YVTN repeat-like/Quinoprotein amine dehydrogenase"/>
    <property type="match status" value="1"/>
</dbReference>
<dbReference type="RefSeq" id="WP_189186864.1">
    <property type="nucleotide sequence ID" value="NZ_BMMM01000005.1"/>
</dbReference>
<evidence type="ECO:0000256" key="4">
    <source>
        <dbReference type="ARBA" id="ARBA00022840"/>
    </source>
</evidence>
<dbReference type="Gene3D" id="3.30.200.20">
    <property type="entry name" value="Phosphorylase Kinase, domain 1"/>
    <property type="match status" value="1"/>
</dbReference>
<evidence type="ECO:0000259" key="6">
    <source>
        <dbReference type="PROSITE" id="PS50011"/>
    </source>
</evidence>
<dbReference type="PROSITE" id="PS00107">
    <property type="entry name" value="PROTEIN_KINASE_ATP"/>
    <property type="match status" value="1"/>
</dbReference>
<feature type="binding site" evidence="5">
    <location>
        <position position="43"/>
    </location>
    <ligand>
        <name>ATP</name>
        <dbReference type="ChEBI" id="CHEBI:30616"/>
    </ligand>
</feature>
<evidence type="ECO:0000313" key="8">
    <source>
        <dbReference type="Proteomes" id="UP000600365"/>
    </source>
</evidence>
<dbReference type="InterPro" id="IPR017441">
    <property type="entry name" value="Protein_kinase_ATP_BS"/>
</dbReference>
<evidence type="ECO:0000313" key="7">
    <source>
        <dbReference type="EMBL" id="GGN64808.1"/>
    </source>
</evidence>
<reference evidence="7 8" key="1">
    <citation type="journal article" date="2014" name="Int. J. Syst. Evol. Microbiol.">
        <title>Complete genome sequence of Corynebacterium casei LMG S-19264T (=DSM 44701T), isolated from a smear-ripened cheese.</title>
        <authorList>
            <consortium name="US DOE Joint Genome Institute (JGI-PGF)"/>
            <person name="Walter F."/>
            <person name="Albersmeier A."/>
            <person name="Kalinowski J."/>
            <person name="Ruckert C."/>
        </authorList>
    </citation>
    <scope>NUCLEOTIDE SEQUENCE [LARGE SCALE GENOMIC DNA]</scope>
    <source>
        <strain evidence="7 8">CGMCC 4.7111</strain>
    </source>
</reference>
<dbReference type="AlphaFoldDB" id="A0A918D4R1"/>
<dbReference type="Gene3D" id="2.40.128.630">
    <property type="match status" value="1"/>
</dbReference>
<dbReference type="GO" id="GO:0004674">
    <property type="term" value="F:protein serine/threonine kinase activity"/>
    <property type="evidence" value="ECO:0007669"/>
    <property type="project" value="TreeGrafter"/>
</dbReference>
<evidence type="ECO:0000256" key="5">
    <source>
        <dbReference type="PROSITE-ProRule" id="PRU10141"/>
    </source>
</evidence>
<keyword evidence="2 5" id="KW-0547">Nucleotide-binding</keyword>
<dbReference type="EMBL" id="BMMM01000005">
    <property type="protein sequence ID" value="GGN64808.1"/>
    <property type="molecule type" value="Genomic_DNA"/>
</dbReference>
<keyword evidence="1" id="KW-0808">Transferase</keyword>
<feature type="domain" description="Protein kinase" evidence="6">
    <location>
        <begin position="15"/>
        <end position="271"/>
    </location>
</feature>
<dbReference type="Proteomes" id="UP000600365">
    <property type="component" value="Unassembled WGS sequence"/>
</dbReference>
<protein>
    <recommendedName>
        <fullName evidence="6">Protein kinase domain-containing protein</fullName>
    </recommendedName>
</protein>
<dbReference type="SMART" id="SM00220">
    <property type="entry name" value="S_TKc"/>
    <property type="match status" value="1"/>
</dbReference>
<dbReference type="InterPro" id="IPR011047">
    <property type="entry name" value="Quinoprotein_ADH-like_sf"/>
</dbReference>